<dbReference type="InterPro" id="IPR050155">
    <property type="entry name" value="HAD-like_hydrolase_sf"/>
</dbReference>
<dbReference type="Gene3D" id="3.40.50.1000">
    <property type="entry name" value="HAD superfamily/HAD-like"/>
    <property type="match status" value="1"/>
</dbReference>
<dbReference type="Proteomes" id="UP000768462">
    <property type="component" value="Unassembled WGS sequence"/>
</dbReference>
<dbReference type="GO" id="GO:0008967">
    <property type="term" value="F:phosphoglycolate phosphatase activity"/>
    <property type="evidence" value="ECO:0007669"/>
    <property type="project" value="TreeGrafter"/>
</dbReference>
<dbReference type="Pfam" id="PF13419">
    <property type="entry name" value="HAD_2"/>
    <property type="match status" value="1"/>
</dbReference>
<proteinExistence type="predicted"/>
<reference evidence="1 3" key="1">
    <citation type="submission" date="2014-07" db="EMBL/GenBank/DDBJ databases">
        <title>Draft genome of Clostridium sulfidigenes 113A isolated from sediments associated with methane hydrate from Krishna Godavari basin.</title>
        <authorList>
            <person name="Honkalas V.S."/>
            <person name="Dabir A.P."/>
            <person name="Arora P."/>
            <person name="Dhakephalkar P.K."/>
        </authorList>
    </citation>
    <scope>NUCLEOTIDE SEQUENCE [LARGE SCALE GENOMIC DNA]</scope>
    <source>
        <strain evidence="1 3">113A</strain>
    </source>
</reference>
<dbReference type="AlphaFoldDB" id="A0A084JA55"/>
<gene>
    <name evidence="2" type="ORF">E7215_02270</name>
    <name evidence="1" type="ORF">IO99_11900</name>
</gene>
<dbReference type="PANTHER" id="PTHR43434">
    <property type="entry name" value="PHOSPHOGLYCOLATE PHOSPHATASE"/>
    <property type="match status" value="1"/>
</dbReference>
<accession>A0A084JA55</accession>
<dbReference type="eggNOG" id="COG0546">
    <property type="taxonomic scope" value="Bacteria"/>
</dbReference>
<dbReference type="Proteomes" id="UP000028542">
    <property type="component" value="Unassembled WGS sequence"/>
</dbReference>
<organism evidence="1 3">
    <name type="scientific">Clostridium sulfidigenes</name>
    <dbReference type="NCBI Taxonomy" id="318464"/>
    <lineage>
        <taxon>Bacteria</taxon>
        <taxon>Bacillati</taxon>
        <taxon>Bacillota</taxon>
        <taxon>Clostridia</taxon>
        <taxon>Eubacteriales</taxon>
        <taxon>Clostridiaceae</taxon>
        <taxon>Clostridium</taxon>
    </lineage>
</organism>
<sequence>MLKYKCLVLDHDDTVVRSTPEIHFPVFKNTLSKLRPNTEITLDEFMMYCFDPGFNSLCFDILKFTSEEMEYQLTTWNEYVQYNIPAFYTGFERIIQRQKEEGGLVCVVSHSYSENINRDYLENCSLAPDMIFGWERCEEERKPNPYPLQEIMRKYNLKPNELIMIDDLKPGFDMAKRCNVDFASAGWSHTNSLIIEFMKKNCDYYFNKVEELEKFLFE</sequence>
<evidence type="ECO:0000313" key="2">
    <source>
        <dbReference type="EMBL" id="MBE6058991.1"/>
    </source>
</evidence>
<dbReference type="EMBL" id="JPMD01000028">
    <property type="protein sequence ID" value="KEZ85839.1"/>
    <property type="molecule type" value="Genomic_DNA"/>
</dbReference>
<dbReference type="GO" id="GO:0006281">
    <property type="term" value="P:DNA repair"/>
    <property type="evidence" value="ECO:0007669"/>
    <property type="project" value="TreeGrafter"/>
</dbReference>
<dbReference type="InterPro" id="IPR036412">
    <property type="entry name" value="HAD-like_sf"/>
</dbReference>
<reference evidence="2" key="2">
    <citation type="submission" date="2019-04" db="EMBL/GenBank/DDBJ databases">
        <title>Evolution of Biomass-Degrading Anaerobic Consortia Revealed by Metagenomics.</title>
        <authorList>
            <person name="Peng X."/>
        </authorList>
    </citation>
    <scope>NUCLEOTIDE SEQUENCE</scope>
    <source>
        <strain evidence="2">SIG254</strain>
    </source>
</reference>
<dbReference type="STRING" id="318464.IO99_11900"/>
<dbReference type="InterPro" id="IPR023214">
    <property type="entry name" value="HAD_sf"/>
</dbReference>
<dbReference type="EMBL" id="SVCM01000027">
    <property type="protein sequence ID" value="MBE6058991.1"/>
    <property type="molecule type" value="Genomic_DNA"/>
</dbReference>
<keyword evidence="2" id="KW-0378">Hydrolase</keyword>
<keyword evidence="3" id="KW-1185">Reference proteome</keyword>
<dbReference type="RefSeq" id="WP_035133505.1">
    <property type="nucleotide sequence ID" value="NZ_JPMD01000028.1"/>
</dbReference>
<comment type="caution">
    <text evidence="1">The sequence shown here is derived from an EMBL/GenBank/DDBJ whole genome shotgun (WGS) entry which is preliminary data.</text>
</comment>
<protein>
    <submittedName>
        <fullName evidence="2">HAD family hydrolase</fullName>
    </submittedName>
</protein>
<dbReference type="InterPro" id="IPR041492">
    <property type="entry name" value="HAD_2"/>
</dbReference>
<evidence type="ECO:0000313" key="3">
    <source>
        <dbReference type="Proteomes" id="UP000028542"/>
    </source>
</evidence>
<dbReference type="SUPFAM" id="SSF56784">
    <property type="entry name" value="HAD-like"/>
    <property type="match status" value="1"/>
</dbReference>
<dbReference type="PANTHER" id="PTHR43434:SF1">
    <property type="entry name" value="PHOSPHOGLYCOLATE PHOSPHATASE"/>
    <property type="match status" value="1"/>
</dbReference>
<name>A0A084JA55_9CLOT</name>
<evidence type="ECO:0000313" key="1">
    <source>
        <dbReference type="EMBL" id="KEZ85839.1"/>
    </source>
</evidence>